<keyword evidence="13" id="KW-0378">Hydrolase</keyword>
<dbReference type="InterPro" id="IPR001270">
    <property type="entry name" value="ClpA/B"/>
</dbReference>
<sequence>MFEYFTDQAVKVVMMAQEEARRLNQSSVGTEQLLLGLLREDVNMASKILKDLGVTLEGARQAVLDVSGRGNGPVPTDLPFTPKAKKVLEQSFQEARQLSERYITPNHLLLALSQDQGGVAAKVLRRLGVDPIEVRNQLIRRIGEESVVAGDRPTLDPERPRDRRSGKALKEFGTNLTDLAREGKLDPVVGRAVEIERVVQILGRRTKNNPILLGEPGVGKTAIAEGIAQRIVQQDVPESLLNQEVISLDMGTIVAGTRFRGDFEERLTQILSEVKESGNVILVMDEVHTMVGGGSFEGGTDAANLMKPALARGELQCIGATTTDEYRKYIERDEALARRFQPVKVNEPTITDTVEILRGLRSTYEAHHRVIFSDESLLAAAQLSHRYINDRFLPDKAIDLMDESGSRMRLRHARKSSQKDLQKELRQVQGEKQGVIQSQDFPAAAKLRDQELALERKIRALEVDVLPAPLVVTGEEIAEVVALWTGVPVSQLSETETANLLNLETHLHERVIGQDEAVAAVAKAMRRARVGLSHPNRPIASLVFSGPTGVGKTELSKALAAALFGSEDALIRVDMSEFMERHEVSKLIGSPPGFVGFEDGGKLTEAVRRRPYSVILLDEVEKAHPDVFNILLQMLDEGALTDAKGRVVNFKNTVIILTSNLGSKAIQKGGQGLGFEFSGDDQDEVRYQQIRSRVMEEMKQFFRPEFLNRLDDVIVFRQLLEPEVAQIADLMLQEVADRLAQQSIALDVTPAFKAKVVKQGYDPTYGARPLRRAVMSLLEDGLAEAILSGQVKAGETALVDVNGEDQVTVQRKDRVLALVG</sequence>
<dbReference type="InterPro" id="IPR003959">
    <property type="entry name" value="ATPase_AAA_core"/>
</dbReference>
<keyword evidence="4" id="KW-0547">Nucleotide-binding</keyword>
<evidence type="ECO:0000256" key="3">
    <source>
        <dbReference type="ARBA" id="ARBA00022737"/>
    </source>
</evidence>
<accession>A0A0M2PXC2</accession>
<evidence type="ECO:0000313" key="14">
    <source>
        <dbReference type="Proteomes" id="UP000034681"/>
    </source>
</evidence>
<dbReference type="InterPro" id="IPR050130">
    <property type="entry name" value="ClpA_ClpB"/>
</dbReference>
<dbReference type="PANTHER" id="PTHR11638">
    <property type="entry name" value="ATP-DEPENDENT CLP PROTEASE"/>
    <property type="match status" value="1"/>
</dbReference>
<dbReference type="FunFam" id="3.40.50.300:FF:000010">
    <property type="entry name" value="Chaperone clpB 1, putative"/>
    <property type="match status" value="1"/>
</dbReference>
<evidence type="ECO:0000259" key="11">
    <source>
        <dbReference type="PROSITE" id="PS50151"/>
    </source>
</evidence>
<dbReference type="GO" id="GO:0005524">
    <property type="term" value="F:ATP binding"/>
    <property type="evidence" value="ECO:0007669"/>
    <property type="project" value="UniProtKB-KW"/>
</dbReference>
<evidence type="ECO:0000256" key="2">
    <source>
        <dbReference type="ARBA" id="ARBA00008675"/>
    </source>
</evidence>
<dbReference type="InterPro" id="IPR036628">
    <property type="entry name" value="Clp_N_dom_sf"/>
</dbReference>
<dbReference type="CDD" id="cd19499">
    <property type="entry name" value="RecA-like_ClpB_Hsp104-like"/>
    <property type="match status" value="1"/>
</dbReference>
<dbReference type="InterPro" id="IPR027417">
    <property type="entry name" value="P-loop_NTPase"/>
</dbReference>
<proteinExistence type="inferred from homology"/>
<dbReference type="PRINTS" id="PR00300">
    <property type="entry name" value="CLPPROTEASEA"/>
</dbReference>
<dbReference type="SMART" id="SM00382">
    <property type="entry name" value="AAA"/>
    <property type="match status" value="2"/>
</dbReference>
<dbReference type="InterPro" id="IPR004176">
    <property type="entry name" value="Clp_R_N"/>
</dbReference>
<keyword evidence="5" id="KW-0067">ATP-binding</keyword>
<keyword evidence="7" id="KW-0175">Coiled coil</keyword>
<dbReference type="Pfam" id="PF00004">
    <property type="entry name" value="AAA"/>
    <property type="match status" value="1"/>
</dbReference>
<comment type="similarity">
    <text evidence="2">Belongs to the ClpA/ClpB family.</text>
</comment>
<reference evidence="13" key="1">
    <citation type="submission" date="2012-04" db="EMBL/GenBank/DDBJ databases">
        <authorList>
            <person name="Borisov I.G."/>
            <person name="Ivanikova N.V."/>
            <person name="Pinevich A.V."/>
        </authorList>
    </citation>
    <scope>NUCLEOTIDE SEQUENCE</scope>
    <source>
        <strain evidence="13">CALU 1027</strain>
    </source>
</reference>
<keyword evidence="14" id="KW-1185">Reference proteome</keyword>
<dbReference type="InterPro" id="IPR001943">
    <property type="entry name" value="UVR_dom"/>
</dbReference>
<dbReference type="SUPFAM" id="SSF81923">
    <property type="entry name" value="Double Clp-N motif"/>
    <property type="match status" value="1"/>
</dbReference>
<dbReference type="Pfam" id="PF17871">
    <property type="entry name" value="AAA_lid_9"/>
    <property type="match status" value="1"/>
</dbReference>
<dbReference type="SMART" id="SM01086">
    <property type="entry name" value="ClpB_D2-small"/>
    <property type="match status" value="1"/>
</dbReference>
<feature type="domain" description="UVR" evidence="11">
    <location>
        <begin position="422"/>
        <end position="457"/>
    </location>
</feature>
<comment type="subcellular location">
    <subcellularLocation>
        <location evidence="1">Cytoplasm</location>
    </subcellularLocation>
</comment>
<dbReference type="PROSITE" id="PS51903">
    <property type="entry name" value="CLP_R"/>
    <property type="match status" value="1"/>
</dbReference>
<evidence type="ECO:0000256" key="4">
    <source>
        <dbReference type="ARBA" id="ARBA00022741"/>
    </source>
</evidence>
<evidence type="ECO:0000259" key="12">
    <source>
        <dbReference type="PROSITE" id="PS51903"/>
    </source>
</evidence>
<dbReference type="Pfam" id="PF07724">
    <property type="entry name" value="AAA_2"/>
    <property type="match status" value="1"/>
</dbReference>
<dbReference type="InterPro" id="IPR003593">
    <property type="entry name" value="AAA+_ATPase"/>
</dbReference>
<dbReference type="FunFam" id="3.40.50.300:FF:000025">
    <property type="entry name" value="ATP-dependent Clp protease subunit"/>
    <property type="match status" value="1"/>
</dbReference>
<dbReference type="Pfam" id="PF10431">
    <property type="entry name" value="ClpB_D2-small"/>
    <property type="match status" value="1"/>
</dbReference>
<dbReference type="AlphaFoldDB" id="A0A0M2PXC2"/>
<dbReference type="PROSITE" id="PS00870">
    <property type="entry name" value="CLPAB_1"/>
    <property type="match status" value="1"/>
</dbReference>
<evidence type="ECO:0000256" key="9">
    <source>
        <dbReference type="ARBA" id="ARBA00026057"/>
    </source>
</evidence>
<evidence type="ECO:0000313" key="13">
    <source>
        <dbReference type="EMBL" id="KKI99308.1"/>
    </source>
</evidence>
<evidence type="ECO:0000256" key="5">
    <source>
        <dbReference type="ARBA" id="ARBA00022840"/>
    </source>
</evidence>
<keyword evidence="8" id="KW-0143">Chaperone</keyword>
<gene>
    <name evidence="13" type="ORF">PROH_16480</name>
</gene>
<dbReference type="Pfam" id="PF02861">
    <property type="entry name" value="Clp_N"/>
    <property type="match status" value="1"/>
</dbReference>
<evidence type="ECO:0000256" key="6">
    <source>
        <dbReference type="ARBA" id="ARBA00023016"/>
    </source>
</evidence>
<feature type="domain" description="Clp R" evidence="12">
    <location>
        <begin position="2"/>
        <end position="144"/>
    </location>
</feature>
<keyword evidence="3 10" id="KW-0677">Repeat</keyword>
<dbReference type="STRING" id="317619.GCA_000332315_02478"/>
<dbReference type="InterPro" id="IPR041546">
    <property type="entry name" value="ClpA/ClpB_AAA_lid"/>
</dbReference>
<comment type="caution">
    <text evidence="13">The sequence shown here is derived from an EMBL/GenBank/DDBJ whole genome shotgun (WGS) entry which is preliminary data.</text>
</comment>
<dbReference type="Proteomes" id="UP000034681">
    <property type="component" value="Unassembled WGS sequence"/>
</dbReference>
<dbReference type="GO" id="GO:0008233">
    <property type="term" value="F:peptidase activity"/>
    <property type="evidence" value="ECO:0007669"/>
    <property type="project" value="UniProtKB-KW"/>
</dbReference>
<dbReference type="GO" id="GO:0034605">
    <property type="term" value="P:cellular response to heat"/>
    <property type="evidence" value="ECO:0007669"/>
    <property type="project" value="TreeGrafter"/>
</dbReference>
<dbReference type="CDD" id="cd00009">
    <property type="entry name" value="AAA"/>
    <property type="match status" value="1"/>
</dbReference>
<dbReference type="Gene3D" id="3.40.50.300">
    <property type="entry name" value="P-loop containing nucleotide triphosphate hydrolases"/>
    <property type="match status" value="2"/>
</dbReference>
<dbReference type="Gene3D" id="1.10.1780.10">
    <property type="entry name" value="Clp, N-terminal domain"/>
    <property type="match status" value="1"/>
</dbReference>
<evidence type="ECO:0000256" key="7">
    <source>
        <dbReference type="ARBA" id="ARBA00023054"/>
    </source>
</evidence>
<dbReference type="EMBL" id="AJTX02000006">
    <property type="protein sequence ID" value="KKI99308.1"/>
    <property type="molecule type" value="Genomic_DNA"/>
</dbReference>
<dbReference type="eggNOG" id="COG0542">
    <property type="taxonomic scope" value="Bacteria"/>
</dbReference>
<name>A0A0M2PXC2_PROHO</name>
<dbReference type="Gene3D" id="1.10.8.60">
    <property type="match status" value="2"/>
</dbReference>
<dbReference type="PANTHER" id="PTHR11638:SF155">
    <property type="entry name" value="CHAPERONE PROTEIN CLPC1, CHLOROPLASTIC-LIKE"/>
    <property type="match status" value="1"/>
</dbReference>
<keyword evidence="6" id="KW-0346">Stress response</keyword>
<protein>
    <submittedName>
        <fullName evidence="13">Clp protease ClpX</fullName>
    </submittedName>
</protein>
<evidence type="ECO:0000256" key="8">
    <source>
        <dbReference type="ARBA" id="ARBA00023186"/>
    </source>
</evidence>
<dbReference type="OrthoDB" id="9803641at2"/>
<organism evidence="13 14">
    <name type="scientific">Prochlorothrix hollandica PCC 9006 = CALU 1027</name>
    <dbReference type="NCBI Taxonomy" id="317619"/>
    <lineage>
        <taxon>Bacteria</taxon>
        <taxon>Bacillati</taxon>
        <taxon>Cyanobacteriota</taxon>
        <taxon>Cyanophyceae</taxon>
        <taxon>Prochlorotrichales</taxon>
        <taxon>Prochlorotrichaceae</taxon>
        <taxon>Prochlorothrix</taxon>
    </lineage>
</organism>
<dbReference type="Gene3D" id="4.10.860.10">
    <property type="entry name" value="UVR domain"/>
    <property type="match status" value="1"/>
</dbReference>
<dbReference type="InterPro" id="IPR019489">
    <property type="entry name" value="Clp_ATPase_C"/>
</dbReference>
<dbReference type="RefSeq" id="WP_017712842.1">
    <property type="nucleotide sequence ID" value="NZ_KB235937.1"/>
</dbReference>
<dbReference type="GO" id="GO:0016887">
    <property type="term" value="F:ATP hydrolysis activity"/>
    <property type="evidence" value="ECO:0007669"/>
    <property type="project" value="InterPro"/>
</dbReference>
<dbReference type="GO" id="GO:0006508">
    <property type="term" value="P:proteolysis"/>
    <property type="evidence" value="ECO:0007669"/>
    <property type="project" value="UniProtKB-KW"/>
</dbReference>
<keyword evidence="13" id="KW-0645">Protease</keyword>
<dbReference type="SUPFAM" id="SSF52540">
    <property type="entry name" value="P-loop containing nucleoside triphosphate hydrolases"/>
    <property type="match status" value="2"/>
</dbReference>
<evidence type="ECO:0000256" key="10">
    <source>
        <dbReference type="PROSITE-ProRule" id="PRU01251"/>
    </source>
</evidence>
<comment type="subunit">
    <text evidence="9">Homohexamer. The oligomerization is ATP-dependent.</text>
</comment>
<dbReference type="PROSITE" id="PS50151">
    <property type="entry name" value="UVR"/>
    <property type="match status" value="1"/>
</dbReference>
<dbReference type="GO" id="GO:0005737">
    <property type="term" value="C:cytoplasm"/>
    <property type="evidence" value="ECO:0007669"/>
    <property type="project" value="UniProtKB-SubCell"/>
</dbReference>
<dbReference type="InterPro" id="IPR018368">
    <property type="entry name" value="ClpA/B_CS1"/>
</dbReference>
<evidence type="ECO:0000256" key="1">
    <source>
        <dbReference type="ARBA" id="ARBA00004496"/>
    </source>
</evidence>